<evidence type="ECO:0000256" key="8">
    <source>
        <dbReference type="ARBA" id="ARBA00023303"/>
    </source>
</evidence>
<protein>
    <submittedName>
        <fullName evidence="10">Calcium homeostasis modulator protein 6</fullName>
    </submittedName>
</protein>
<evidence type="ECO:0000313" key="10">
    <source>
        <dbReference type="EMBL" id="CAJ1061489.1"/>
    </source>
</evidence>
<dbReference type="InterPro" id="IPR029569">
    <property type="entry name" value="CALHM"/>
</dbReference>
<feature type="compositionally biased region" description="Basic and acidic residues" evidence="9">
    <location>
        <begin position="134"/>
        <end position="171"/>
    </location>
</feature>
<dbReference type="GO" id="GO:1904669">
    <property type="term" value="P:ATP export"/>
    <property type="evidence" value="ECO:0007669"/>
    <property type="project" value="UniProtKB-ARBA"/>
</dbReference>
<comment type="subcellular location">
    <subcellularLocation>
        <location evidence="1">Membrane</location>
        <topology evidence="1">Multi-pass membrane protein</topology>
    </subcellularLocation>
</comment>
<name>A0AAV1FKF9_XYRNO</name>
<dbReference type="Proteomes" id="UP001178508">
    <property type="component" value="Chromosome 8"/>
</dbReference>
<reference evidence="10" key="1">
    <citation type="submission" date="2023-08" db="EMBL/GenBank/DDBJ databases">
        <authorList>
            <person name="Alioto T."/>
            <person name="Alioto T."/>
            <person name="Gomez Garrido J."/>
        </authorList>
    </citation>
    <scope>NUCLEOTIDE SEQUENCE</scope>
</reference>
<sequence length="190" mass="21854">MLTNLLLTCLGRCTSPISYLQLKFWRAYTQAENSLIDSHATKHAKELAERNVTSFFTMTSPDDVQTPSNGDWEKISSLFKFSSRKQYYSTLHRYVESCQNEESGVRKMASVKSIDSETVNPAVLGFVDDGKIKRTSIEKKPPEEPSRRLKTRSDRAYKRQAHDERDEEKMNDGYSVSGDFKVNNYQYLKG</sequence>
<keyword evidence="3" id="KW-0813">Transport</keyword>
<evidence type="ECO:0000256" key="2">
    <source>
        <dbReference type="ARBA" id="ARBA00008497"/>
    </source>
</evidence>
<keyword evidence="11" id="KW-1185">Reference proteome</keyword>
<dbReference type="GO" id="GO:0005261">
    <property type="term" value="F:monoatomic cation channel activity"/>
    <property type="evidence" value="ECO:0007669"/>
    <property type="project" value="TreeGrafter"/>
</dbReference>
<accession>A0AAV1FKF9</accession>
<evidence type="ECO:0000256" key="3">
    <source>
        <dbReference type="ARBA" id="ARBA00022448"/>
    </source>
</evidence>
<evidence type="ECO:0000256" key="1">
    <source>
        <dbReference type="ARBA" id="ARBA00004141"/>
    </source>
</evidence>
<keyword evidence="6" id="KW-0406">Ion transport</keyword>
<dbReference type="AlphaFoldDB" id="A0AAV1FKF9"/>
<organism evidence="10 11">
    <name type="scientific">Xyrichtys novacula</name>
    <name type="common">Pearly razorfish</name>
    <name type="synonym">Hemipteronotus novacula</name>
    <dbReference type="NCBI Taxonomy" id="13765"/>
    <lineage>
        <taxon>Eukaryota</taxon>
        <taxon>Metazoa</taxon>
        <taxon>Chordata</taxon>
        <taxon>Craniata</taxon>
        <taxon>Vertebrata</taxon>
        <taxon>Euteleostomi</taxon>
        <taxon>Actinopterygii</taxon>
        <taxon>Neopterygii</taxon>
        <taxon>Teleostei</taxon>
        <taxon>Neoteleostei</taxon>
        <taxon>Acanthomorphata</taxon>
        <taxon>Eupercaria</taxon>
        <taxon>Labriformes</taxon>
        <taxon>Labridae</taxon>
        <taxon>Xyrichtys</taxon>
    </lineage>
</organism>
<evidence type="ECO:0000256" key="5">
    <source>
        <dbReference type="ARBA" id="ARBA00022989"/>
    </source>
</evidence>
<gene>
    <name evidence="10" type="ORF">XNOV1_A010434</name>
</gene>
<evidence type="ECO:0000256" key="7">
    <source>
        <dbReference type="ARBA" id="ARBA00023136"/>
    </source>
</evidence>
<evidence type="ECO:0000313" key="11">
    <source>
        <dbReference type="Proteomes" id="UP001178508"/>
    </source>
</evidence>
<dbReference type="PANTHER" id="PTHR32261:SF4">
    <property type="entry name" value="CALCIUM HOMEOSTASIS MODULATOR PROTEIN 6"/>
    <property type="match status" value="1"/>
</dbReference>
<keyword evidence="8" id="KW-0407">Ion channel</keyword>
<dbReference type="GO" id="GO:0005886">
    <property type="term" value="C:plasma membrane"/>
    <property type="evidence" value="ECO:0007669"/>
    <property type="project" value="TreeGrafter"/>
</dbReference>
<dbReference type="PANTHER" id="PTHR32261">
    <property type="entry name" value="CALCIUM HOMEOSTASIS MODULATOR PROTEIN"/>
    <property type="match status" value="1"/>
</dbReference>
<comment type="similarity">
    <text evidence="2">Belongs to the CALHM family.</text>
</comment>
<dbReference type="Pfam" id="PF14798">
    <property type="entry name" value="Ca_hom_mod"/>
    <property type="match status" value="1"/>
</dbReference>
<keyword evidence="7" id="KW-0472">Membrane</keyword>
<keyword evidence="4" id="KW-0812">Transmembrane</keyword>
<evidence type="ECO:0000256" key="9">
    <source>
        <dbReference type="SAM" id="MobiDB-lite"/>
    </source>
</evidence>
<proteinExistence type="inferred from homology"/>
<keyword evidence="5" id="KW-1133">Transmembrane helix</keyword>
<evidence type="ECO:0000256" key="4">
    <source>
        <dbReference type="ARBA" id="ARBA00022692"/>
    </source>
</evidence>
<evidence type="ECO:0000256" key="6">
    <source>
        <dbReference type="ARBA" id="ARBA00023065"/>
    </source>
</evidence>
<dbReference type="EMBL" id="OY660871">
    <property type="protein sequence ID" value="CAJ1061489.1"/>
    <property type="molecule type" value="Genomic_DNA"/>
</dbReference>
<feature type="region of interest" description="Disordered" evidence="9">
    <location>
        <begin position="134"/>
        <end position="179"/>
    </location>
</feature>